<dbReference type="AlphaFoldDB" id="A0AAN9EX18"/>
<comment type="caution">
    <text evidence="2">The sequence shown here is derived from an EMBL/GenBank/DDBJ whole genome shotgun (WGS) entry which is preliminary data.</text>
</comment>
<evidence type="ECO:0000313" key="3">
    <source>
        <dbReference type="Proteomes" id="UP001359559"/>
    </source>
</evidence>
<gene>
    <name evidence="2" type="ORF">RJT34_32768</name>
</gene>
<name>A0AAN9EX18_CLITE</name>
<organism evidence="2 3">
    <name type="scientific">Clitoria ternatea</name>
    <name type="common">Butterfly pea</name>
    <dbReference type="NCBI Taxonomy" id="43366"/>
    <lineage>
        <taxon>Eukaryota</taxon>
        <taxon>Viridiplantae</taxon>
        <taxon>Streptophyta</taxon>
        <taxon>Embryophyta</taxon>
        <taxon>Tracheophyta</taxon>
        <taxon>Spermatophyta</taxon>
        <taxon>Magnoliopsida</taxon>
        <taxon>eudicotyledons</taxon>
        <taxon>Gunneridae</taxon>
        <taxon>Pentapetalae</taxon>
        <taxon>rosids</taxon>
        <taxon>fabids</taxon>
        <taxon>Fabales</taxon>
        <taxon>Fabaceae</taxon>
        <taxon>Papilionoideae</taxon>
        <taxon>50 kb inversion clade</taxon>
        <taxon>NPAAA clade</taxon>
        <taxon>indigoferoid/millettioid clade</taxon>
        <taxon>Phaseoleae</taxon>
        <taxon>Clitoria</taxon>
    </lineage>
</organism>
<feature type="signal peptide" evidence="1">
    <location>
        <begin position="1"/>
        <end position="22"/>
    </location>
</feature>
<dbReference type="EMBL" id="JAYKXN010000008">
    <property type="protein sequence ID" value="KAK7265152.1"/>
    <property type="molecule type" value="Genomic_DNA"/>
</dbReference>
<sequence>MKPRSVLLKTVLLSVFKASRLASTTPPERCSSTFVQQPPTMFRSGWVVAGVDGVGVVPLGKMGGRRSGRCRVVLSGKMGVRGMVPLGKKEHWWGFWFGCTVIVGGSNDGDWFTVVVVWGEVYLKIRLRLWMIGLNGGAWGWK</sequence>
<keyword evidence="1" id="KW-0732">Signal</keyword>
<keyword evidence="3" id="KW-1185">Reference proteome</keyword>
<protein>
    <submittedName>
        <fullName evidence="2">Uncharacterized protein</fullName>
    </submittedName>
</protein>
<dbReference type="Proteomes" id="UP001359559">
    <property type="component" value="Unassembled WGS sequence"/>
</dbReference>
<evidence type="ECO:0000313" key="2">
    <source>
        <dbReference type="EMBL" id="KAK7265152.1"/>
    </source>
</evidence>
<feature type="chain" id="PRO_5042823003" evidence="1">
    <location>
        <begin position="23"/>
        <end position="142"/>
    </location>
</feature>
<evidence type="ECO:0000256" key="1">
    <source>
        <dbReference type="SAM" id="SignalP"/>
    </source>
</evidence>
<proteinExistence type="predicted"/>
<reference evidence="2 3" key="1">
    <citation type="submission" date="2024-01" db="EMBL/GenBank/DDBJ databases">
        <title>The genomes of 5 underutilized Papilionoideae crops provide insights into root nodulation and disease resistance.</title>
        <authorList>
            <person name="Yuan L."/>
        </authorList>
    </citation>
    <scope>NUCLEOTIDE SEQUENCE [LARGE SCALE GENOMIC DNA]</scope>
    <source>
        <strain evidence="2">LY-2023</strain>
        <tissue evidence="2">Leaf</tissue>
    </source>
</reference>
<accession>A0AAN9EX18</accession>